<keyword evidence="4" id="KW-0964">Secreted</keyword>
<reference evidence="10 11" key="1">
    <citation type="submission" date="2016-08" db="EMBL/GenBank/DDBJ databases">
        <authorList>
            <person name="Seilhamer J.J."/>
        </authorList>
    </citation>
    <scope>NUCLEOTIDE SEQUENCE [LARGE SCALE GENOMIC DNA]</scope>
    <source>
        <strain evidence="10">Buetzberg</strain>
    </source>
</reference>
<accession>A0A1D3L0X5</accession>
<proteinExistence type="predicted"/>
<dbReference type="InterPro" id="IPR011050">
    <property type="entry name" value="Pectin_lyase_fold/virulence"/>
</dbReference>
<dbReference type="SUPFAM" id="SSF51126">
    <property type="entry name" value="Pectin lyase-like"/>
    <property type="match status" value="1"/>
</dbReference>
<evidence type="ECO:0000256" key="6">
    <source>
        <dbReference type="ARBA" id="ARBA00023136"/>
    </source>
</evidence>
<evidence type="ECO:0000256" key="4">
    <source>
        <dbReference type="ARBA" id="ARBA00022525"/>
    </source>
</evidence>
<keyword evidence="11" id="KW-1185">Reference proteome</keyword>
<dbReference type="SUPFAM" id="SSF49447">
    <property type="entry name" value="Second domain of Mu2 adaptin subunit (ap50) of ap2 adaptor"/>
    <property type="match status" value="1"/>
</dbReference>
<keyword evidence="6 8" id="KW-0472">Membrane</keyword>
<evidence type="ECO:0000256" key="7">
    <source>
        <dbReference type="ARBA" id="ARBA00023237"/>
    </source>
</evidence>
<comment type="subcellular location">
    <subcellularLocation>
        <location evidence="1">Cell envelope</location>
    </subcellularLocation>
    <subcellularLocation>
        <location evidence="2">Cell outer membrane</location>
    </subcellularLocation>
    <subcellularLocation>
        <location evidence="3">Secreted</location>
    </subcellularLocation>
</comment>
<evidence type="ECO:0000256" key="3">
    <source>
        <dbReference type="ARBA" id="ARBA00004613"/>
    </source>
</evidence>
<name>A0A1D3L0X5_9EURY</name>
<evidence type="ECO:0000313" key="10">
    <source>
        <dbReference type="EMBL" id="SCG85218.1"/>
    </source>
</evidence>
<evidence type="ECO:0000259" key="9">
    <source>
        <dbReference type="Pfam" id="PF01345"/>
    </source>
</evidence>
<dbReference type="InterPro" id="IPR001434">
    <property type="entry name" value="OmcB-like_DUF11"/>
</dbReference>
<evidence type="ECO:0000313" key="11">
    <source>
        <dbReference type="Proteomes" id="UP000094707"/>
    </source>
</evidence>
<dbReference type="NCBIfam" id="TIGR01376">
    <property type="entry name" value="POMP_repeat"/>
    <property type="match status" value="1"/>
</dbReference>
<dbReference type="PATRIC" id="fig|129848.4.peg.653"/>
<sequence length="574" mass="60744">MRKQIKPKAQVMFLLLTIFAIMVSVSSVSAAPLPTVSQVYVSVNGSDANSGTVDSPYLTIQKGVDSISENGTMYIANGVYNGTGNTNITISKNMNITGQSQAGTIINGTGTNWIFNINSGVTAIITNLTLTQGYKSGSGAICNYGTLTVINCTFTNNNATNYGGAIYSSGILTVENCSFISNNASAYGGAISAEFGTCIVNECIFIDNIINNYGGGGAIALGSTNGIVTGSTFIGNSAMTSNGGGALYSQQNLTANYNRFYKNIASKGNDIYLLGGLVSAENNWWGSNDPVWTNLIYRMSNPAQWLYMTINATPTTINNTQTSLVTVIFNNIYNGTTVTPINPANGHIPDGTLVTFSSALGSFDPATPTTFNGIATALFTANQTGTGNLTATTDNQKVTQLTVNPVSYLYLNVTSSKNNPSVGETFVLTYKLSNSGPDNATNVTMSFQIPAGLEFVNATVDNGTWTYNPANRTVTWTLRNVAVGDPYLYLTVRALGSGSYTIIPTITSDTYNRNTDPLTPFTVNVQEQNNSNGNTVNAASTTKTVAMKDTGLPLNYLVLAILAVISGFVMPRRK</sequence>
<dbReference type="Gene3D" id="2.160.20.10">
    <property type="entry name" value="Single-stranded right-handed beta-helix, Pectin lyase-like"/>
    <property type="match status" value="1"/>
</dbReference>
<evidence type="ECO:0000256" key="5">
    <source>
        <dbReference type="ARBA" id="ARBA00022729"/>
    </source>
</evidence>
<dbReference type="GO" id="GO:0005576">
    <property type="term" value="C:extracellular region"/>
    <property type="evidence" value="ECO:0007669"/>
    <property type="project" value="UniProtKB-SubCell"/>
</dbReference>
<organism evidence="10 11">
    <name type="scientific">Methanobacterium congolense</name>
    <dbReference type="NCBI Taxonomy" id="118062"/>
    <lineage>
        <taxon>Archaea</taxon>
        <taxon>Methanobacteriati</taxon>
        <taxon>Methanobacteriota</taxon>
        <taxon>Methanomada group</taxon>
        <taxon>Methanobacteria</taxon>
        <taxon>Methanobacteriales</taxon>
        <taxon>Methanobacteriaceae</taxon>
        <taxon>Methanobacterium</taxon>
    </lineage>
</organism>
<dbReference type="InterPro" id="IPR036168">
    <property type="entry name" value="AP2_Mu_C_sf"/>
</dbReference>
<dbReference type="AlphaFoldDB" id="A0A1D3L0X5"/>
<gene>
    <name evidence="10" type="ORF">MCBB_0645</name>
</gene>
<keyword evidence="5" id="KW-0732">Signal</keyword>
<dbReference type="PANTHER" id="PTHR11319">
    <property type="entry name" value="G PROTEIN-COUPLED RECEPTOR-RELATED"/>
    <property type="match status" value="1"/>
</dbReference>
<dbReference type="InterPro" id="IPR003368">
    <property type="entry name" value="POMP_repeat"/>
</dbReference>
<evidence type="ECO:0000256" key="1">
    <source>
        <dbReference type="ARBA" id="ARBA00004196"/>
    </source>
</evidence>
<dbReference type="Proteomes" id="UP000094707">
    <property type="component" value="Chromosome I"/>
</dbReference>
<feature type="domain" description="DUF11" evidence="9">
    <location>
        <begin position="411"/>
        <end position="515"/>
    </location>
</feature>
<keyword evidence="7" id="KW-0998">Cell outer membrane</keyword>
<dbReference type="PANTHER" id="PTHR11319:SF35">
    <property type="entry name" value="OUTER MEMBRANE PROTEIN PMPC-RELATED"/>
    <property type="match status" value="1"/>
</dbReference>
<evidence type="ECO:0000256" key="2">
    <source>
        <dbReference type="ARBA" id="ARBA00004442"/>
    </source>
</evidence>
<protein>
    <submittedName>
        <fullName evidence="10">Conserved repeat domain protein</fullName>
    </submittedName>
</protein>
<evidence type="ECO:0000256" key="8">
    <source>
        <dbReference type="SAM" id="Phobius"/>
    </source>
</evidence>
<dbReference type="InterPro" id="IPR047589">
    <property type="entry name" value="DUF11_rpt"/>
</dbReference>
<dbReference type="RefSeq" id="WP_071906410.1">
    <property type="nucleotide sequence ID" value="NZ_LT607756.1"/>
</dbReference>
<dbReference type="EMBL" id="LT607756">
    <property type="protein sequence ID" value="SCG85218.1"/>
    <property type="molecule type" value="Genomic_DNA"/>
</dbReference>
<dbReference type="GeneID" id="30411501"/>
<feature type="transmembrane region" description="Helical" evidence="8">
    <location>
        <begin position="552"/>
        <end position="570"/>
    </location>
</feature>
<dbReference type="InterPro" id="IPR012334">
    <property type="entry name" value="Pectin_lyas_fold"/>
</dbReference>
<keyword evidence="8" id="KW-1133">Transmembrane helix</keyword>
<keyword evidence="8" id="KW-0812">Transmembrane</keyword>
<dbReference type="NCBIfam" id="TIGR01451">
    <property type="entry name" value="B_ant_repeat"/>
    <property type="match status" value="1"/>
</dbReference>
<dbReference type="KEGG" id="mcub:MCBB_0645"/>
<dbReference type="OrthoDB" id="78475at2157"/>
<dbReference type="Gene3D" id="2.60.40.1170">
    <property type="entry name" value="Mu homology domain, subdomain B"/>
    <property type="match status" value="1"/>
</dbReference>
<dbReference type="Pfam" id="PF01345">
    <property type="entry name" value="DUF11"/>
    <property type="match status" value="1"/>
</dbReference>